<accession>A0ABT8R793</accession>
<organism evidence="5 6">
    <name type="scientific">Rhodocytophaga aerolata</name>
    <dbReference type="NCBI Taxonomy" id="455078"/>
    <lineage>
        <taxon>Bacteria</taxon>
        <taxon>Pseudomonadati</taxon>
        <taxon>Bacteroidota</taxon>
        <taxon>Cytophagia</taxon>
        <taxon>Cytophagales</taxon>
        <taxon>Rhodocytophagaceae</taxon>
        <taxon>Rhodocytophaga</taxon>
    </lineage>
</organism>
<dbReference type="PANTHER" id="PTHR43283">
    <property type="entry name" value="BETA-LACTAMASE-RELATED"/>
    <property type="match status" value="1"/>
</dbReference>
<gene>
    <name evidence="5" type="ORF">Q0590_13120</name>
</gene>
<feature type="region of interest" description="Disordered" evidence="2">
    <location>
        <begin position="642"/>
        <end position="663"/>
    </location>
</feature>
<dbReference type="Pfam" id="PF01915">
    <property type="entry name" value="Glyco_hydro_3_C"/>
    <property type="match status" value="1"/>
</dbReference>
<dbReference type="EMBL" id="JAUKPO010000006">
    <property type="protein sequence ID" value="MDO1447204.1"/>
    <property type="molecule type" value="Genomic_DNA"/>
</dbReference>
<dbReference type="PANTHER" id="PTHR43283:SF11">
    <property type="entry name" value="BETA-LACTAMASE-RELATED DOMAIN-CONTAINING PROTEIN"/>
    <property type="match status" value="1"/>
</dbReference>
<dbReference type="InterPro" id="IPR001466">
    <property type="entry name" value="Beta-lactam-related"/>
</dbReference>
<keyword evidence="1 5" id="KW-0378">Hydrolase</keyword>
<dbReference type="SUPFAM" id="SSF52279">
    <property type="entry name" value="Beta-D-glucan exohydrolase, C-terminal domain"/>
    <property type="match status" value="1"/>
</dbReference>
<dbReference type="Gene3D" id="3.40.50.1700">
    <property type="entry name" value="Glycoside hydrolase family 3 C-terminal domain"/>
    <property type="match status" value="1"/>
</dbReference>
<dbReference type="InterPro" id="IPR036881">
    <property type="entry name" value="Glyco_hydro_3_C_sf"/>
</dbReference>
<protein>
    <submittedName>
        <fullName evidence="5">Serine hydrolase</fullName>
    </submittedName>
</protein>
<dbReference type="InterPro" id="IPR050789">
    <property type="entry name" value="Diverse_Enzym_Activities"/>
</dbReference>
<dbReference type="Pfam" id="PF00144">
    <property type="entry name" value="Beta-lactamase"/>
    <property type="match status" value="1"/>
</dbReference>
<dbReference type="InterPro" id="IPR012338">
    <property type="entry name" value="Beta-lactam/transpept-like"/>
</dbReference>
<evidence type="ECO:0000256" key="1">
    <source>
        <dbReference type="ARBA" id="ARBA00022801"/>
    </source>
</evidence>
<evidence type="ECO:0000259" key="4">
    <source>
        <dbReference type="Pfam" id="PF01915"/>
    </source>
</evidence>
<evidence type="ECO:0000256" key="2">
    <source>
        <dbReference type="SAM" id="MobiDB-lite"/>
    </source>
</evidence>
<evidence type="ECO:0000259" key="3">
    <source>
        <dbReference type="Pfam" id="PF00144"/>
    </source>
</evidence>
<evidence type="ECO:0000313" key="5">
    <source>
        <dbReference type="EMBL" id="MDO1447204.1"/>
    </source>
</evidence>
<reference evidence="5" key="1">
    <citation type="submission" date="2023-07" db="EMBL/GenBank/DDBJ databases">
        <title>The genome sequence of Rhodocytophaga aerolata KACC 12507.</title>
        <authorList>
            <person name="Zhang X."/>
        </authorList>
    </citation>
    <scope>NUCLEOTIDE SEQUENCE</scope>
    <source>
        <strain evidence="5">KACC 12507</strain>
    </source>
</reference>
<comment type="caution">
    <text evidence="5">The sequence shown here is derived from an EMBL/GenBank/DDBJ whole genome shotgun (WGS) entry which is preliminary data.</text>
</comment>
<evidence type="ECO:0000313" key="6">
    <source>
        <dbReference type="Proteomes" id="UP001168528"/>
    </source>
</evidence>
<dbReference type="RefSeq" id="WP_302038005.1">
    <property type="nucleotide sequence ID" value="NZ_JAUKPO010000006.1"/>
</dbReference>
<sequence length="739" mass="82984">MKRLLSVILPLIFIFLASQFKQEYNLRSVLQARTGKLWTAWFSKSDSASPFASPYALIKDTKEQVLQYLNNTNLFTAESLSWQLPFTGDTTAEVIVPFRINMQGTQLAAKEVQSKDVKPATMPIVVKQIVSPQVKAMDFELYEKAITVVNNKQGLLPFRSLDTLSFASLTIGEAKGNTFQEYLDKYTTFQHFAIARKDTSSSAYESLLTKLADYKVVVIGLHGLNTSASQAYGIPQSTRTFLERLRSKTTVALVVFGTPYSLKYFDRIDHLLCAYEDTEVTQTLIPQVLFGAVSATGRLPVTVSQALPAGTGETTQTLKRLGYTVPERLGMHTPTLQRIDKIVEACIKDSVMPGAQVLVAKNGKVIYEKAYGYLTYDKKEQVTKKTIYDLASVTKVAATLQAVMALQAKGMLNVKAKIADYLPELKGTNKEHIVIQDLLLHQAGLLAFQDHWTRTKVESEFDTTYYSYELDEMHPLVVATGLYGVATLKDSLWNWTIQSRLMKKPQRQKSYAYRYSDIGFDILQQLVERQTNMSLDAYVDKYFYHSLGLDELTFNPLKKFKESYIAPTELDNRFRGKLVRGTVHDQEAALMGGVAGHAGLFGNANDLAVLMQMNLQKGYYGGKRYFPDNTIPTFTKTYQPKNRRGLGWDRPEPDGGGGVSDLASRNSFGHTGFTGTCVWIDPDQELVYIFLSNRVYPNAENNKLARYKVREKIQSVVYESMSTPKTLVADVKGNKPETN</sequence>
<feature type="domain" description="Glycoside hydrolase family 3 C-terminal" evidence="4">
    <location>
        <begin position="149"/>
        <end position="307"/>
    </location>
</feature>
<dbReference type="Proteomes" id="UP001168528">
    <property type="component" value="Unassembled WGS sequence"/>
</dbReference>
<dbReference type="GO" id="GO:0016787">
    <property type="term" value="F:hydrolase activity"/>
    <property type="evidence" value="ECO:0007669"/>
    <property type="project" value="UniProtKB-KW"/>
</dbReference>
<feature type="domain" description="Beta-lactamase-related" evidence="3">
    <location>
        <begin position="339"/>
        <end position="707"/>
    </location>
</feature>
<keyword evidence="6" id="KW-1185">Reference proteome</keyword>
<dbReference type="InterPro" id="IPR002772">
    <property type="entry name" value="Glyco_hydro_3_C"/>
</dbReference>
<proteinExistence type="predicted"/>
<dbReference type="Gene3D" id="3.40.710.10">
    <property type="entry name" value="DD-peptidase/beta-lactamase superfamily"/>
    <property type="match status" value="1"/>
</dbReference>
<name>A0ABT8R793_9BACT</name>
<dbReference type="SUPFAM" id="SSF56601">
    <property type="entry name" value="beta-lactamase/transpeptidase-like"/>
    <property type="match status" value="1"/>
</dbReference>